<proteinExistence type="predicted"/>
<evidence type="ECO:0000313" key="1">
    <source>
        <dbReference type="EMBL" id="KKN90128.1"/>
    </source>
</evidence>
<comment type="caution">
    <text evidence="1">The sequence shown here is derived from an EMBL/GenBank/DDBJ whole genome shotgun (WGS) entry which is preliminary data.</text>
</comment>
<dbReference type="EMBL" id="LAZR01000113">
    <property type="protein sequence ID" value="KKN90128.1"/>
    <property type="molecule type" value="Genomic_DNA"/>
</dbReference>
<organism evidence="1">
    <name type="scientific">marine sediment metagenome</name>
    <dbReference type="NCBI Taxonomy" id="412755"/>
    <lineage>
        <taxon>unclassified sequences</taxon>
        <taxon>metagenomes</taxon>
        <taxon>ecological metagenomes</taxon>
    </lineage>
</organism>
<reference evidence="1" key="1">
    <citation type="journal article" date="2015" name="Nature">
        <title>Complex archaea that bridge the gap between prokaryotes and eukaryotes.</title>
        <authorList>
            <person name="Spang A."/>
            <person name="Saw J.H."/>
            <person name="Jorgensen S.L."/>
            <person name="Zaremba-Niedzwiedzka K."/>
            <person name="Martijn J."/>
            <person name="Lind A.E."/>
            <person name="van Eijk R."/>
            <person name="Schleper C."/>
            <person name="Guy L."/>
            <person name="Ettema T.J."/>
        </authorList>
    </citation>
    <scope>NUCLEOTIDE SEQUENCE</scope>
</reference>
<accession>A0A0F9XEC6</accession>
<sequence length="75" mass="8318">MPFDGLGDQWVVIVPRPGLTWGEHMGSKQGKRMAVLLLYNNISYFANKDVGIVSILGVFDDHVDGATFRNGYNAF</sequence>
<protein>
    <submittedName>
        <fullName evidence="1">Uncharacterized protein</fullName>
    </submittedName>
</protein>
<dbReference type="AlphaFoldDB" id="A0A0F9XEC6"/>
<gene>
    <name evidence="1" type="ORF">LCGC14_0232440</name>
</gene>
<name>A0A0F9XEC6_9ZZZZ</name>